<dbReference type="OrthoDB" id="5837849at2759"/>
<dbReference type="PANTHER" id="PTHR46551:SF1">
    <property type="entry name" value="SAP DOMAIN-CONTAINING RIBONUCLEOPROTEIN"/>
    <property type="match status" value="1"/>
</dbReference>
<name>A0A3M7R4K8_BRAPC</name>
<comment type="caution">
    <text evidence="3">The sequence shown here is derived from an EMBL/GenBank/DDBJ whole genome shotgun (WGS) entry which is preliminary data.</text>
</comment>
<dbReference type="AlphaFoldDB" id="A0A3M7R4K8"/>
<sequence length="157" mass="17592">MSEIEVESTKNGEENIAVSPEKNQENELVDSGAKIDIESTKKMSESERLEQRLKKFGAQNDNTKKEERAKRFGLSASGGEPSLAGNKLKKRAERFGTAPSTPTGGDKEALEKRAKRFGSSESKDEPKNEVLTKRKERFGIVDEDAKKKQRSQRFESK</sequence>
<dbReference type="EMBL" id="REGN01004264">
    <property type="protein sequence ID" value="RNA18311.1"/>
    <property type="molecule type" value="Genomic_DNA"/>
</dbReference>
<reference evidence="3 4" key="1">
    <citation type="journal article" date="2018" name="Sci. Rep.">
        <title>Genomic signatures of local adaptation to the degree of environmental predictability in rotifers.</title>
        <authorList>
            <person name="Franch-Gras L."/>
            <person name="Hahn C."/>
            <person name="Garcia-Roger E.M."/>
            <person name="Carmona M.J."/>
            <person name="Serra M."/>
            <person name="Gomez A."/>
        </authorList>
    </citation>
    <scope>NUCLEOTIDE SEQUENCE [LARGE SCALE GENOMIC DNA]</scope>
    <source>
        <strain evidence="3">HYR1</strain>
    </source>
</reference>
<evidence type="ECO:0000313" key="3">
    <source>
        <dbReference type="EMBL" id="RNA18311.1"/>
    </source>
</evidence>
<dbReference type="PANTHER" id="PTHR46551">
    <property type="entry name" value="SAP DOMAIN-CONTAINING RIBONUCLEOPROTEIN"/>
    <property type="match status" value="1"/>
</dbReference>
<dbReference type="Proteomes" id="UP000276133">
    <property type="component" value="Unassembled WGS sequence"/>
</dbReference>
<dbReference type="GO" id="GO:0005634">
    <property type="term" value="C:nucleus"/>
    <property type="evidence" value="ECO:0007669"/>
    <property type="project" value="TreeGrafter"/>
</dbReference>
<evidence type="ECO:0000313" key="4">
    <source>
        <dbReference type="Proteomes" id="UP000276133"/>
    </source>
</evidence>
<keyword evidence="4" id="KW-1185">Reference proteome</keyword>
<organism evidence="3 4">
    <name type="scientific">Brachionus plicatilis</name>
    <name type="common">Marine rotifer</name>
    <name type="synonym">Brachionus muelleri</name>
    <dbReference type="NCBI Taxonomy" id="10195"/>
    <lineage>
        <taxon>Eukaryota</taxon>
        <taxon>Metazoa</taxon>
        <taxon>Spiralia</taxon>
        <taxon>Gnathifera</taxon>
        <taxon>Rotifera</taxon>
        <taxon>Eurotatoria</taxon>
        <taxon>Monogononta</taxon>
        <taxon>Pseudotrocha</taxon>
        <taxon>Ploima</taxon>
        <taxon>Brachionidae</taxon>
        <taxon>Brachionus</taxon>
    </lineage>
</organism>
<gene>
    <name evidence="3" type="ORF">BpHYR1_039032</name>
</gene>
<protein>
    <submittedName>
        <fullName evidence="3">SAP domain-containing ribonucleo-like</fullName>
    </submittedName>
</protein>
<feature type="compositionally biased region" description="Basic and acidic residues" evidence="2">
    <location>
        <begin position="121"/>
        <end position="157"/>
    </location>
</feature>
<evidence type="ECO:0000256" key="1">
    <source>
        <dbReference type="ARBA" id="ARBA00022553"/>
    </source>
</evidence>
<feature type="region of interest" description="Disordered" evidence="2">
    <location>
        <begin position="1"/>
        <end position="157"/>
    </location>
</feature>
<accession>A0A3M7R4K8</accession>
<keyword evidence="1" id="KW-0597">Phosphoprotein</keyword>
<dbReference type="InterPro" id="IPR052240">
    <property type="entry name" value="SAP_domain_ribonucleoprotein"/>
</dbReference>
<dbReference type="GO" id="GO:0016973">
    <property type="term" value="P:poly(A)+ mRNA export from nucleus"/>
    <property type="evidence" value="ECO:0007669"/>
    <property type="project" value="TreeGrafter"/>
</dbReference>
<feature type="compositionally biased region" description="Basic and acidic residues" evidence="2">
    <location>
        <begin position="33"/>
        <end position="53"/>
    </location>
</feature>
<proteinExistence type="predicted"/>
<dbReference type="STRING" id="10195.A0A3M7R4K8"/>
<evidence type="ECO:0000256" key="2">
    <source>
        <dbReference type="SAM" id="MobiDB-lite"/>
    </source>
</evidence>